<feature type="region of interest" description="Disordered" evidence="1">
    <location>
        <begin position="184"/>
        <end position="214"/>
    </location>
</feature>
<dbReference type="Proteomes" id="UP001589710">
    <property type="component" value="Unassembled WGS sequence"/>
</dbReference>
<protein>
    <submittedName>
        <fullName evidence="2">Uncharacterized protein</fullName>
    </submittedName>
</protein>
<proteinExistence type="predicted"/>
<feature type="compositionally biased region" description="Low complexity" evidence="1">
    <location>
        <begin position="195"/>
        <end position="214"/>
    </location>
</feature>
<evidence type="ECO:0000256" key="1">
    <source>
        <dbReference type="SAM" id="MobiDB-lite"/>
    </source>
</evidence>
<feature type="region of interest" description="Disordered" evidence="1">
    <location>
        <begin position="246"/>
        <end position="273"/>
    </location>
</feature>
<organism evidence="2 3">
    <name type="scientific">Streptomyces yanii</name>
    <dbReference type="NCBI Taxonomy" id="78510"/>
    <lineage>
        <taxon>Bacteria</taxon>
        <taxon>Bacillati</taxon>
        <taxon>Actinomycetota</taxon>
        <taxon>Actinomycetes</taxon>
        <taxon>Kitasatosporales</taxon>
        <taxon>Streptomycetaceae</taxon>
        <taxon>Streptomyces</taxon>
    </lineage>
</organism>
<keyword evidence="3" id="KW-1185">Reference proteome</keyword>
<accession>A0ABV5R3M0</accession>
<feature type="compositionally biased region" description="Gly residues" evidence="1">
    <location>
        <begin position="248"/>
        <end position="258"/>
    </location>
</feature>
<dbReference type="RefSeq" id="WP_345515085.1">
    <property type="nucleotide sequence ID" value="NZ_BAAAXD010000030.1"/>
</dbReference>
<feature type="compositionally biased region" description="Basic and acidic residues" evidence="1">
    <location>
        <begin position="259"/>
        <end position="273"/>
    </location>
</feature>
<name>A0ABV5R3M0_9ACTN</name>
<comment type="caution">
    <text evidence="2">The sequence shown here is derived from an EMBL/GenBank/DDBJ whole genome shotgun (WGS) entry which is preliminary data.</text>
</comment>
<evidence type="ECO:0000313" key="2">
    <source>
        <dbReference type="EMBL" id="MFB9571539.1"/>
    </source>
</evidence>
<dbReference type="InterPro" id="IPR006311">
    <property type="entry name" value="TAT_signal"/>
</dbReference>
<reference evidence="2 3" key="1">
    <citation type="submission" date="2024-09" db="EMBL/GenBank/DDBJ databases">
        <authorList>
            <person name="Sun Q."/>
            <person name="Mori K."/>
        </authorList>
    </citation>
    <scope>NUCLEOTIDE SEQUENCE [LARGE SCALE GENOMIC DNA]</scope>
    <source>
        <strain evidence="2 3">JCM 3331</strain>
    </source>
</reference>
<evidence type="ECO:0000313" key="3">
    <source>
        <dbReference type="Proteomes" id="UP001589710"/>
    </source>
</evidence>
<sequence length="273" mass="28743">MRKPGGRLAEQQPGVRSTRRPVGRFRFLRRLAVSAAAACGLSLCLAPGAVAGGPTTVLVASPDSGKATALSVSDPRYTKLEALLGPAGEGDKERPQSLDGAVGTRQINVTWMVHDLEPMRTDRVFPGDDPDTVWIHTASEVPYTYRGYWHRAKKPAELVALFKQLGLLGKKSSEEAYAALFPQPWEDSGQSAPQSRAAGPAPAPWPSASAAPTAAGSSDRFNGVWWAVPGLVAGAALALALRPLASRRGGGGEGGGEGRYGRETGPRQELLDL</sequence>
<dbReference type="EMBL" id="JBHMCG010000015">
    <property type="protein sequence ID" value="MFB9571539.1"/>
    <property type="molecule type" value="Genomic_DNA"/>
</dbReference>
<dbReference type="PROSITE" id="PS51318">
    <property type="entry name" value="TAT"/>
    <property type="match status" value="1"/>
</dbReference>
<gene>
    <name evidence="2" type="ORF">ACFFTL_04085</name>
</gene>